<dbReference type="Proteomes" id="UP000194153">
    <property type="component" value="Unassembled WGS sequence"/>
</dbReference>
<organism evidence="1 2">
    <name type="scientific">Geoanaerobacter pelophilus</name>
    <dbReference type="NCBI Taxonomy" id="60036"/>
    <lineage>
        <taxon>Bacteria</taxon>
        <taxon>Pseudomonadati</taxon>
        <taxon>Thermodesulfobacteriota</taxon>
        <taxon>Desulfuromonadia</taxon>
        <taxon>Geobacterales</taxon>
        <taxon>Geobacteraceae</taxon>
        <taxon>Geoanaerobacter</taxon>
    </lineage>
</organism>
<sequence>MDWSGTVGAAVPPFQKMNKNFTLIAPSFLFQESLFLA</sequence>
<accession>A0ABQ0MHK8</accession>
<proteinExistence type="predicted"/>
<evidence type="ECO:0000313" key="2">
    <source>
        <dbReference type="Proteomes" id="UP000194153"/>
    </source>
</evidence>
<protein>
    <submittedName>
        <fullName evidence="1">Uncharacterized protein</fullName>
    </submittedName>
</protein>
<evidence type="ECO:0000313" key="1">
    <source>
        <dbReference type="EMBL" id="GAW66557.1"/>
    </source>
</evidence>
<keyword evidence="2" id="KW-1185">Reference proteome</keyword>
<reference evidence="2" key="1">
    <citation type="submission" date="2017-05" db="EMBL/GenBank/DDBJ databases">
        <title>Draft genome sequence of Geobacter pelophilus, a iron(III)-reducing bacteria.</title>
        <authorList>
            <person name="Aoyagi T."/>
            <person name="Koike H."/>
            <person name="Morita T."/>
            <person name="Sato Y."/>
            <person name="Habe H."/>
            <person name="Hori T."/>
        </authorList>
    </citation>
    <scope>NUCLEOTIDE SEQUENCE [LARGE SCALE GENOMIC DNA]</scope>
    <source>
        <strain evidence="2">Drf2</strain>
    </source>
</reference>
<gene>
    <name evidence="1" type="ORF">GPEL0_01r1979</name>
</gene>
<comment type="caution">
    <text evidence="1">The sequence shown here is derived from an EMBL/GenBank/DDBJ whole genome shotgun (WGS) entry which is preliminary data.</text>
</comment>
<dbReference type="EMBL" id="BDQG01000001">
    <property type="protein sequence ID" value="GAW66557.1"/>
    <property type="molecule type" value="Genomic_DNA"/>
</dbReference>
<name>A0ABQ0MHK8_9BACT</name>